<dbReference type="AlphaFoldDB" id="A0A9N8DCW9"/>
<name>A0A9N8DCW9_9STRA</name>
<dbReference type="PROSITE" id="PS00061">
    <property type="entry name" value="ADH_SHORT"/>
    <property type="match status" value="1"/>
</dbReference>
<dbReference type="PANTHER" id="PTHR44196">
    <property type="entry name" value="DEHYDROGENASE/REDUCTASE SDR FAMILY MEMBER 7B"/>
    <property type="match status" value="1"/>
</dbReference>
<dbReference type="EMBL" id="CAICTM010000084">
    <property type="protein sequence ID" value="CAB9500497.1"/>
    <property type="molecule type" value="Genomic_DNA"/>
</dbReference>
<comment type="similarity">
    <text evidence="1 4">Belongs to the short-chain dehydrogenases/reductases (SDR) family.</text>
</comment>
<keyword evidence="2" id="KW-0560">Oxidoreductase</keyword>
<organism evidence="6 7">
    <name type="scientific">Seminavis robusta</name>
    <dbReference type="NCBI Taxonomy" id="568900"/>
    <lineage>
        <taxon>Eukaryota</taxon>
        <taxon>Sar</taxon>
        <taxon>Stramenopiles</taxon>
        <taxon>Ochrophyta</taxon>
        <taxon>Bacillariophyta</taxon>
        <taxon>Bacillariophyceae</taxon>
        <taxon>Bacillariophycidae</taxon>
        <taxon>Naviculales</taxon>
        <taxon>Naviculaceae</taxon>
        <taxon>Seminavis</taxon>
    </lineage>
</organism>
<dbReference type="InterPro" id="IPR036291">
    <property type="entry name" value="NAD(P)-bd_dom_sf"/>
</dbReference>
<sequence>MATTTCSNGTKARFEGKNVLLTGASSGLGRSLALQLASCGVQTLLLSARKQAELEKVKAQCETLASESLDVQIVLADLSDKESVAKLAESARTANIDVLVNNGGVSSRSDFVDTSIEVDETVMQINFLSGAALAKAVVPGMIQKGQGAIIWISSVQGLLAIPSRTSYCASKHAVQGYCESMRAELASTGVTVHVASPGYIRTNLSLSAVTGDGKAYGKVDPTTAAGADPDEVAVTILDAVTKGSADFTVASGFSATVAIYLRTLCPAVLRSLLNKRYEKSKKKDD</sequence>
<feature type="domain" description="Ketoreductase" evidence="5">
    <location>
        <begin position="17"/>
        <end position="203"/>
    </location>
</feature>
<comment type="caution">
    <text evidence="6">The sequence shown here is derived from an EMBL/GenBank/DDBJ whole genome shotgun (WGS) entry which is preliminary data.</text>
</comment>
<dbReference type="Proteomes" id="UP001153069">
    <property type="component" value="Unassembled WGS sequence"/>
</dbReference>
<comment type="function">
    <text evidence="3">Putative oxidoreductase.</text>
</comment>
<dbReference type="Gene3D" id="3.40.50.720">
    <property type="entry name" value="NAD(P)-binding Rossmann-like Domain"/>
    <property type="match status" value="1"/>
</dbReference>
<dbReference type="SUPFAM" id="SSF51735">
    <property type="entry name" value="NAD(P)-binding Rossmann-fold domains"/>
    <property type="match status" value="1"/>
</dbReference>
<evidence type="ECO:0000256" key="2">
    <source>
        <dbReference type="ARBA" id="ARBA00023002"/>
    </source>
</evidence>
<evidence type="ECO:0000256" key="4">
    <source>
        <dbReference type="RuleBase" id="RU000363"/>
    </source>
</evidence>
<protein>
    <submittedName>
        <fullName evidence="6">Dehydrogenase/reductase SDR family member 7B</fullName>
    </submittedName>
</protein>
<dbReference type="InterPro" id="IPR057326">
    <property type="entry name" value="KR_dom"/>
</dbReference>
<dbReference type="PRINTS" id="PR00081">
    <property type="entry name" value="GDHRDH"/>
</dbReference>
<dbReference type="GO" id="GO:0016020">
    <property type="term" value="C:membrane"/>
    <property type="evidence" value="ECO:0007669"/>
    <property type="project" value="TreeGrafter"/>
</dbReference>
<evidence type="ECO:0000259" key="5">
    <source>
        <dbReference type="SMART" id="SM00822"/>
    </source>
</evidence>
<dbReference type="Pfam" id="PF00106">
    <property type="entry name" value="adh_short"/>
    <property type="match status" value="1"/>
</dbReference>
<reference evidence="6" key="1">
    <citation type="submission" date="2020-06" db="EMBL/GenBank/DDBJ databases">
        <authorList>
            <consortium name="Plant Systems Biology data submission"/>
        </authorList>
    </citation>
    <scope>NUCLEOTIDE SEQUENCE</scope>
    <source>
        <strain evidence="6">D6</strain>
    </source>
</reference>
<gene>
    <name evidence="6" type="ORF">SEMRO_85_G045190.1</name>
</gene>
<dbReference type="PRINTS" id="PR00080">
    <property type="entry name" value="SDRFAMILY"/>
</dbReference>
<dbReference type="InterPro" id="IPR020904">
    <property type="entry name" value="Sc_DH/Rdtase_CS"/>
</dbReference>
<accession>A0A9N8DCW9</accession>
<dbReference type="GO" id="GO:0016491">
    <property type="term" value="F:oxidoreductase activity"/>
    <property type="evidence" value="ECO:0007669"/>
    <property type="project" value="UniProtKB-KW"/>
</dbReference>
<evidence type="ECO:0000313" key="6">
    <source>
        <dbReference type="EMBL" id="CAB9500497.1"/>
    </source>
</evidence>
<evidence type="ECO:0000313" key="7">
    <source>
        <dbReference type="Proteomes" id="UP001153069"/>
    </source>
</evidence>
<dbReference type="SMART" id="SM00822">
    <property type="entry name" value="PKS_KR"/>
    <property type="match status" value="1"/>
</dbReference>
<dbReference type="PANTHER" id="PTHR44196:SF1">
    <property type="entry name" value="DEHYDROGENASE_REDUCTASE SDR FAMILY MEMBER 7B"/>
    <property type="match status" value="1"/>
</dbReference>
<proteinExistence type="inferred from homology"/>
<evidence type="ECO:0000256" key="1">
    <source>
        <dbReference type="ARBA" id="ARBA00006484"/>
    </source>
</evidence>
<dbReference type="OrthoDB" id="5307821at2759"/>
<evidence type="ECO:0000256" key="3">
    <source>
        <dbReference type="ARBA" id="ARBA00037096"/>
    </source>
</evidence>
<dbReference type="InterPro" id="IPR002347">
    <property type="entry name" value="SDR_fam"/>
</dbReference>
<keyword evidence="7" id="KW-1185">Reference proteome</keyword>